<feature type="transmembrane region" description="Helical" evidence="2">
    <location>
        <begin position="41"/>
        <end position="63"/>
    </location>
</feature>
<name>A0A7Z0ACA8_9MICO</name>
<feature type="region of interest" description="Disordered" evidence="1">
    <location>
        <begin position="1"/>
        <end position="37"/>
    </location>
</feature>
<proteinExistence type="predicted"/>
<evidence type="ECO:0000313" key="4">
    <source>
        <dbReference type="Proteomes" id="UP000539111"/>
    </source>
</evidence>
<keyword evidence="2" id="KW-1133">Transmembrane helix</keyword>
<keyword evidence="2" id="KW-0812">Transmembrane</keyword>
<keyword evidence="4" id="KW-1185">Reference proteome</keyword>
<protein>
    <submittedName>
        <fullName evidence="3">Uncharacterized protein</fullName>
    </submittedName>
</protein>
<dbReference type="EMBL" id="JACBZP010000001">
    <property type="protein sequence ID" value="NYI67295.1"/>
    <property type="molecule type" value="Genomic_DNA"/>
</dbReference>
<dbReference type="AlphaFoldDB" id="A0A7Z0ACA8"/>
<evidence type="ECO:0000256" key="2">
    <source>
        <dbReference type="SAM" id="Phobius"/>
    </source>
</evidence>
<organism evidence="3 4">
    <name type="scientific">Spelaeicoccus albus</name>
    <dbReference type="NCBI Taxonomy" id="1280376"/>
    <lineage>
        <taxon>Bacteria</taxon>
        <taxon>Bacillati</taxon>
        <taxon>Actinomycetota</taxon>
        <taxon>Actinomycetes</taxon>
        <taxon>Micrococcales</taxon>
        <taxon>Brevibacteriaceae</taxon>
        <taxon>Spelaeicoccus</taxon>
    </lineage>
</organism>
<gene>
    <name evidence="3" type="ORF">BJY26_001601</name>
</gene>
<reference evidence="3 4" key="1">
    <citation type="submission" date="2020-07" db="EMBL/GenBank/DDBJ databases">
        <title>Sequencing the genomes of 1000 actinobacteria strains.</title>
        <authorList>
            <person name="Klenk H.-P."/>
        </authorList>
    </citation>
    <scope>NUCLEOTIDE SEQUENCE [LARGE SCALE GENOMIC DNA]</scope>
    <source>
        <strain evidence="3 4">DSM 26341</strain>
    </source>
</reference>
<comment type="caution">
    <text evidence="3">The sequence shown here is derived from an EMBL/GenBank/DDBJ whole genome shotgun (WGS) entry which is preliminary data.</text>
</comment>
<dbReference type="RefSeq" id="WP_179427158.1">
    <property type="nucleotide sequence ID" value="NZ_JACBZP010000001.1"/>
</dbReference>
<sequence>MGHVERGPRYVDTSEPTVKPAAATHSSDAQSGRGGRYRAPAVAGTAIGLLFLIAIIAVGVPILRGRGRRS</sequence>
<accession>A0A7Z0ACA8</accession>
<keyword evidence="2" id="KW-0472">Membrane</keyword>
<evidence type="ECO:0000256" key="1">
    <source>
        <dbReference type="SAM" id="MobiDB-lite"/>
    </source>
</evidence>
<dbReference type="Proteomes" id="UP000539111">
    <property type="component" value="Unassembled WGS sequence"/>
</dbReference>
<evidence type="ECO:0000313" key="3">
    <source>
        <dbReference type="EMBL" id="NYI67295.1"/>
    </source>
</evidence>